<evidence type="ECO:0000313" key="1">
    <source>
        <dbReference type="EMBL" id="UPK89935.1"/>
    </source>
</evidence>
<protein>
    <submittedName>
        <fullName evidence="1">Uncharacterized protein</fullName>
    </submittedName>
</protein>
<proteinExistence type="predicted"/>
<accession>A0ACD3YM31</accession>
<gene>
    <name evidence="1" type="ORF">LCI18_000870</name>
</gene>
<keyword evidence="2" id="KW-1185">Reference proteome</keyword>
<evidence type="ECO:0000313" key="2">
    <source>
        <dbReference type="Proteomes" id="UP000830768"/>
    </source>
</evidence>
<name>A0ACD3YM31_FUSSC</name>
<organism evidence="1 2">
    <name type="scientific">Fusarium solani subsp. cucurbitae</name>
    <name type="common">Neocosmosporum cucurbitae</name>
    <dbReference type="NCBI Taxonomy" id="2747967"/>
    <lineage>
        <taxon>Eukaryota</taxon>
        <taxon>Fungi</taxon>
        <taxon>Dikarya</taxon>
        <taxon>Ascomycota</taxon>
        <taxon>Pezizomycotina</taxon>
        <taxon>Sordariomycetes</taxon>
        <taxon>Hypocreomycetidae</taxon>
        <taxon>Hypocreales</taxon>
        <taxon>Nectriaceae</taxon>
        <taxon>Fusarium</taxon>
        <taxon>Fusarium solani species complex</taxon>
    </lineage>
</organism>
<reference evidence="1" key="1">
    <citation type="submission" date="2021-11" db="EMBL/GenBank/DDBJ databases">
        <title>Fusarium solani-melongenae Genome sequencing and assembly.</title>
        <authorList>
            <person name="Xie S."/>
            <person name="Huang L."/>
            <person name="Zhang X."/>
        </authorList>
    </citation>
    <scope>NUCLEOTIDE SEQUENCE</scope>
    <source>
        <strain evidence="1">CRI 24-3</strain>
    </source>
</reference>
<dbReference type="EMBL" id="CP090030">
    <property type="protein sequence ID" value="UPK89935.1"/>
    <property type="molecule type" value="Genomic_DNA"/>
</dbReference>
<dbReference type="Proteomes" id="UP000830768">
    <property type="component" value="Chromosome 1"/>
</dbReference>
<sequence length="439" mass="47947">MPSIDEAMIRSLRGSDWEIVKDKVIRSLAAGLVRRQEVGNAAVADAAEKVDDFATAFSSWDNCMNVPWCKWPVIGVIIIGGLIVFSILWCIIRCCCCGLSCCCSCFQCLQCCGNCCGACDPPGGRKIKHLDDPYAPQNQHHGYRSEPPMNPSTMNSTPQFAPAPAPKSSHSEPPQYAEFEMSKPRNDDALPEMPSWDEASNKKVMVHEEAVELDSLAKKPATGQQVGVMNNGSNQLNPYSQPTNNSSGYLAHNQAQDAYSPIDHQAYNYNSIGGNGYSDQAFEAPTGDERYGHSQGYGQTQGYGQMQGYGQSSVQNDHANYGGYRGGPSPAPQGYGARQAPQDDFNGYRQSPAPQNDYAYAQPARQSPAPQHGYGYGQQSHTPAPEAHYGSHPVPQRQYPQEPQSPINNNSGFDFNSGFARPQRSPTYEAYPGAKPYQF</sequence>